<dbReference type="Gene3D" id="3.30.300.30">
    <property type="match status" value="1"/>
</dbReference>
<dbReference type="Pfam" id="PF00501">
    <property type="entry name" value="AMP-binding"/>
    <property type="match status" value="1"/>
</dbReference>
<dbReference type="EMBL" id="BMUT01000017">
    <property type="protein sequence ID" value="GGY05648.1"/>
    <property type="molecule type" value="Genomic_DNA"/>
</dbReference>
<dbReference type="Gene3D" id="3.40.50.12780">
    <property type="entry name" value="N-terminal domain of ligase-like"/>
    <property type="match status" value="1"/>
</dbReference>
<dbReference type="InterPro" id="IPR050237">
    <property type="entry name" value="ATP-dep_AMP-bd_enzyme"/>
</dbReference>
<gene>
    <name evidence="2" type="ORF">GCM10010324_60560</name>
</gene>
<comment type="caution">
    <text evidence="2">The sequence shown here is derived from an EMBL/GenBank/DDBJ whole genome shotgun (WGS) entry which is preliminary data.</text>
</comment>
<dbReference type="InterPro" id="IPR045851">
    <property type="entry name" value="AMP-bd_C_sf"/>
</dbReference>
<protein>
    <submittedName>
        <fullName evidence="2">Long-chain-fatty-acid--CoA ligase</fullName>
    </submittedName>
</protein>
<keyword evidence="3" id="KW-1185">Reference proteome</keyword>
<evidence type="ECO:0000259" key="1">
    <source>
        <dbReference type="Pfam" id="PF00501"/>
    </source>
</evidence>
<dbReference type="GO" id="GO:0016874">
    <property type="term" value="F:ligase activity"/>
    <property type="evidence" value="ECO:0007669"/>
    <property type="project" value="UniProtKB-KW"/>
</dbReference>
<accession>A0ABQ2Z5G6</accession>
<dbReference type="Proteomes" id="UP000659223">
    <property type="component" value="Unassembled WGS sequence"/>
</dbReference>
<dbReference type="RefSeq" id="WP_229900011.1">
    <property type="nucleotide sequence ID" value="NZ_BMUT01000017.1"/>
</dbReference>
<sequence>MTTYVTSRVENAADVFLGRAAAAAPDAPAVRDREGVWTYARLDAAARAFAERLTQLGVRPGERVLARTGSTRAFLAMLYGTWRHGAVFVPVSPAMRAFHLKSVLADADPAVVVVTAAERDGAEGLPWPAGAQVLVAEETDFTPVAPAGLPGGSPAPPVPHDRLALLIYTSGSTAAPKAVACPHAPVAFAARAIAARLRYGPGDVVLTAVPLSFDYGLYQALLCALAGAELLLSDADGHARLLGFAHEHGATVVPLVPSLGELLVRLAQRDRRPTKIRMFTNTGAALNPPLIASLRDRFPGARVVPMFGTTECKRITVLEPDGDLARPGSVGTALPGTEVLVVDEEGRPLPPGETGEIAVRGPHIMAGYWNAPEPTALRFRAAEGDGGLTLHTGDYGRLDADGHLYFQGRRDDLFKRRGLRMSAVEIEAAALDVDGVEAASLLVPEDGRDMVLFTVGTLTADETLARLAERLEQAKVPETCHVLPALPLTANGKTDRKQLKTYLENAHDGR</sequence>
<proteinExistence type="predicted"/>
<dbReference type="InterPro" id="IPR000873">
    <property type="entry name" value="AMP-dep_synth/lig_dom"/>
</dbReference>
<keyword evidence="2" id="KW-0436">Ligase</keyword>
<dbReference type="PANTHER" id="PTHR43767">
    <property type="entry name" value="LONG-CHAIN-FATTY-ACID--COA LIGASE"/>
    <property type="match status" value="1"/>
</dbReference>
<dbReference type="PANTHER" id="PTHR43767:SF10">
    <property type="entry name" value="SURFACTIN SYNTHASE SUBUNIT 1"/>
    <property type="match status" value="1"/>
</dbReference>
<organism evidence="2 3">
    <name type="scientific">Streptomyces hiroshimensis</name>
    <dbReference type="NCBI Taxonomy" id="66424"/>
    <lineage>
        <taxon>Bacteria</taxon>
        <taxon>Bacillati</taxon>
        <taxon>Actinomycetota</taxon>
        <taxon>Actinomycetes</taxon>
        <taxon>Kitasatosporales</taxon>
        <taxon>Streptomycetaceae</taxon>
        <taxon>Streptomyces</taxon>
    </lineage>
</organism>
<evidence type="ECO:0000313" key="2">
    <source>
        <dbReference type="EMBL" id="GGY05648.1"/>
    </source>
</evidence>
<reference evidence="3" key="1">
    <citation type="journal article" date="2019" name="Int. J. Syst. Evol. Microbiol.">
        <title>The Global Catalogue of Microorganisms (GCM) 10K type strain sequencing project: providing services to taxonomists for standard genome sequencing and annotation.</title>
        <authorList>
            <consortium name="The Broad Institute Genomics Platform"/>
            <consortium name="The Broad Institute Genome Sequencing Center for Infectious Disease"/>
            <person name="Wu L."/>
            <person name="Ma J."/>
        </authorList>
    </citation>
    <scope>NUCLEOTIDE SEQUENCE [LARGE SCALE GENOMIC DNA]</scope>
    <source>
        <strain evidence="3">JCM 4586</strain>
    </source>
</reference>
<dbReference type="SUPFAM" id="SSF56801">
    <property type="entry name" value="Acetyl-CoA synthetase-like"/>
    <property type="match status" value="1"/>
</dbReference>
<feature type="domain" description="AMP-dependent synthetase/ligase" evidence="1">
    <location>
        <begin position="19"/>
        <end position="369"/>
    </location>
</feature>
<evidence type="ECO:0000313" key="3">
    <source>
        <dbReference type="Proteomes" id="UP000659223"/>
    </source>
</evidence>
<name>A0ABQ2Z5G6_9ACTN</name>
<dbReference type="InterPro" id="IPR042099">
    <property type="entry name" value="ANL_N_sf"/>
</dbReference>